<feature type="compositionally biased region" description="Basic and acidic residues" evidence="2">
    <location>
        <begin position="42"/>
        <end position="61"/>
    </location>
</feature>
<keyword evidence="1" id="KW-0479">Metal-binding</keyword>
<keyword evidence="1" id="KW-0862">Zinc</keyword>
<organism evidence="4 5">
    <name type="scientific">Reticulomyxa filosa</name>
    <dbReference type="NCBI Taxonomy" id="46433"/>
    <lineage>
        <taxon>Eukaryota</taxon>
        <taxon>Sar</taxon>
        <taxon>Rhizaria</taxon>
        <taxon>Retaria</taxon>
        <taxon>Foraminifera</taxon>
        <taxon>Monothalamids</taxon>
        <taxon>Reticulomyxidae</taxon>
        <taxon>Reticulomyxa</taxon>
    </lineage>
</organism>
<keyword evidence="1" id="KW-0863">Zinc-finger</keyword>
<evidence type="ECO:0000256" key="1">
    <source>
        <dbReference type="PROSITE-ProRule" id="PRU00723"/>
    </source>
</evidence>
<feature type="zinc finger region" description="C3H1-type" evidence="1">
    <location>
        <begin position="188"/>
        <end position="216"/>
    </location>
</feature>
<dbReference type="InterPro" id="IPR000571">
    <property type="entry name" value="Znf_CCCH"/>
</dbReference>
<protein>
    <recommendedName>
        <fullName evidence="3">C3H1-type domain-containing protein</fullName>
    </recommendedName>
</protein>
<dbReference type="AlphaFoldDB" id="X6ND33"/>
<evidence type="ECO:0000313" key="5">
    <source>
        <dbReference type="Proteomes" id="UP000023152"/>
    </source>
</evidence>
<evidence type="ECO:0000256" key="2">
    <source>
        <dbReference type="SAM" id="MobiDB-lite"/>
    </source>
</evidence>
<dbReference type="Proteomes" id="UP000023152">
    <property type="component" value="Unassembled WGS sequence"/>
</dbReference>
<dbReference type="PROSITE" id="PS50103">
    <property type="entry name" value="ZF_C3H1"/>
    <property type="match status" value="1"/>
</dbReference>
<dbReference type="EMBL" id="ASPP01009767">
    <property type="protein sequence ID" value="ETO23684.1"/>
    <property type="molecule type" value="Genomic_DNA"/>
</dbReference>
<accession>X6ND33</accession>
<comment type="caution">
    <text evidence="4">The sequence shown here is derived from an EMBL/GenBank/DDBJ whole genome shotgun (WGS) entry which is preliminary data.</text>
</comment>
<feature type="domain" description="C3H1-type" evidence="3">
    <location>
        <begin position="188"/>
        <end position="216"/>
    </location>
</feature>
<gene>
    <name evidence="4" type="ORF">RFI_13499</name>
</gene>
<proteinExistence type="predicted"/>
<name>X6ND33_RETFI</name>
<sequence length="217" mass="24973">MNQQRPPQKPYRLRDGGHDRDRDKGRFRDRDGNGNGIGIGNGDRDRWDGRKNRIKNNRNDPKSNGYYNNNNNDHTNNKNFPRRRTFQDLANDVTTHTEEPVGMHNPHLHMNNDRIGMGGQANLNMGMYDPPHKKFRPNYWEGHSLRNRMGGVNDNMNLGAGNLAMPMEMKNRKNANEQKNHGSTNTESANTTLCPYHYKHGGCFNENDCPYSHSSLK</sequence>
<evidence type="ECO:0000313" key="4">
    <source>
        <dbReference type="EMBL" id="ETO23684.1"/>
    </source>
</evidence>
<keyword evidence="5" id="KW-1185">Reference proteome</keyword>
<feature type="region of interest" description="Disordered" evidence="2">
    <location>
        <begin position="1"/>
        <end position="82"/>
    </location>
</feature>
<reference evidence="4 5" key="1">
    <citation type="journal article" date="2013" name="Curr. Biol.">
        <title>The Genome of the Foraminiferan Reticulomyxa filosa.</title>
        <authorList>
            <person name="Glockner G."/>
            <person name="Hulsmann N."/>
            <person name="Schleicher M."/>
            <person name="Noegel A.A."/>
            <person name="Eichinger L."/>
            <person name="Gallinger C."/>
            <person name="Pawlowski J."/>
            <person name="Sierra R."/>
            <person name="Euteneuer U."/>
            <person name="Pillet L."/>
            <person name="Moustafa A."/>
            <person name="Platzer M."/>
            <person name="Groth M."/>
            <person name="Szafranski K."/>
            <person name="Schliwa M."/>
        </authorList>
    </citation>
    <scope>NUCLEOTIDE SEQUENCE [LARGE SCALE GENOMIC DNA]</scope>
</reference>
<feature type="compositionally biased region" description="Basic and acidic residues" evidence="2">
    <location>
        <begin position="12"/>
        <end position="32"/>
    </location>
</feature>
<feature type="compositionally biased region" description="Low complexity" evidence="2">
    <location>
        <begin position="62"/>
        <end position="79"/>
    </location>
</feature>
<dbReference type="GO" id="GO:0008270">
    <property type="term" value="F:zinc ion binding"/>
    <property type="evidence" value="ECO:0007669"/>
    <property type="project" value="UniProtKB-KW"/>
</dbReference>
<evidence type="ECO:0000259" key="3">
    <source>
        <dbReference type="PROSITE" id="PS50103"/>
    </source>
</evidence>